<dbReference type="InterPro" id="IPR011650">
    <property type="entry name" value="Peptidase_M20_dimer"/>
</dbReference>
<dbReference type="Pfam" id="PF01546">
    <property type="entry name" value="Peptidase_M20"/>
    <property type="match status" value="1"/>
</dbReference>
<dbReference type="Gene3D" id="1.10.150.900">
    <property type="match status" value="1"/>
</dbReference>
<evidence type="ECO:0000256" key="6">
    <source>
        <dbReference type="SAM" id="Phobius"/>
    </source>
</evidence>
<dbReference type="Proteomes" id="UP001595476">
    <property type="component" value="Unassembled WGS sequence"/>
</dbReference>
<keyword evidence="6" id="KW-0812">Transmembrane</keyword>
<proteinExistence type="inferred from homology"/>
<comment type="caution">
    <text evidence="8">The sequence shown here is derived from an EMBL/GenBank/DDBJ whole genome shotgun (WGS) entry which is preliminary data.</text>
</comment>
<dbReference type="SUPFAM" id="SSF53187">
    <property type="entry name" value="Zn-dependent exopeptidases"/>
    <property type="match status" value="1"/>
</dbReference>
<keyword evidence="6" id="KW-1133">Transmembrane helix</keyword>
<dbReference type="EMBL" id="JBHRSZ010000004">
    <property type="protein sequence ID" value="MFC3151372.1"/>
    <property type="molecule type" value="Genomic_DNA"/>
</dbReference>
<dbReference type="Gene3D" id="3.40.630.10">
    <property type="entry name" value="Zn peptidases"/>
    <property type="match status" value="1"/>
</dbReference>
<evidence type="ECO:0000259" key="7">
    <source>
        <dbReference type="Pfam" id="PF07687"/>
    </source>
</evidence>
<evidence type="ECO:0000313" key="8">
    <source>
        <dbReference type="EMBL" id="MFC3151372.1"/>
    </source>
</evidence>
<dbReference type="PROSITE" id="PS00758">
    <property type="entry name" value="ARGE_DAPE_CPG2_1"/>
    <property type="match status" value="1"/>
</dbReference>
<dbReference type="Gene3D" id="3.30.70.360">
    <property type="match status" value="1"/>
</dbReference>
<name>A0ABV7HI58_9GAMM</name>
<accession>A0ABV7HI58</accession>
<evidence type="ECO:0000256" key="2">
    <source>
        <dbReference type="ARBA" id="ARBA00022670"/>
    </source>
</evidence>
<keyword evidence="3" id="KW-0479">Metal-binding</keyword>
<keyword evidence="6" id="KW-0472">Membrane</keyword>
<dbReference type="InterPro" id="IPR001261">
    <property type="entry name" value="ArgE/DapE_CS"/>
</dbReference>
<feature type="transmembrane region" description="Helical" evidence="6">
    <location>
        <begin position="15"/>
        <end position="35"/>
    </location>
</feature>
<evidence type="ECO:0000256" key="5">
    <source>
        <dbReference type="ARBA" id="ARBA00022833"/>
    </source>
</evidence>
<comment type="similarity">
    <text evidence="1">Belongs to the peptidase M20A family.</text>
</comment>
<protein>
    <submittedName>
        <fullName evidence="8">M20/M25/M40 family metallo-hydrolase</fullName>
    </submittedName>
</protein>
<evidence type="ECO:0000256" key="1">
    <source>
        <dbReference type="ARBA" id="ARBA00006247"/>
    </source>
</evidence>
<dbReference type="PANTHER" id="PTHR45962">
    <property type="entry name" value="N-FATTY-ACYL-AMINO ACID SYNTHASE/HYDROLASE PM20D1"/>
    <property type="match status" value="1"/>
</dbReference>
<dbReference type="SUPFAM" id="SSF55031">
    <property type="entry name" value="Bacterial exopeptidase dimerisation domain"/>
    <property type="match status" value="1"/>
</dbReference>
<evidence type="ECO:0000313" key="9">
    <source>
        <dbReference type="Proteomes" id="UP001595476"/>
    </source>
</evidence>
<evidence type="ECO:0000256" key="3">
    <source>
        <dbReference type="ARBA" id="ARBA00022723"/>
    </source>
</evidence>
<organism evidence="8 9">
    <name type="scientific">Litoribrevibacter euphylliae</name>
    <dbReference type="NCBI Taxonomy" id="1834034"/>
    <lineage>
        <taxon>Bacteria</taxon>
        <taxon>Pseudomonadati</taxon>
        <taxon>Pseudomonadota</taxon>
        <taxon>Gammaproteobacteria</taxon>
        <taxon>Oceanospirillales</taxon>
        <taxon>Oceanospirillaceae</taxon>
        <taxon>Litoribrevibacter</taxon>
    </lineage>
</organism>
<reference evidence="9" key="1">
    <citation type="journal article" date="2019" name="Int. J. Syst. Evol. Microbiol.">
        <title>The Global Catalogue of Microorganisms (GCM) 10K type strain sequencing project: providing services to taxonomists for standard genome sequencing and annotation.</title>
        <authorList>
            <consortium name="The Broad Institute Genomics Platform"/>
            <consortium name="The Broad Institute Genome Sequencing Center for Infectious Disease"/>
            <person name="Wu L."/>
            <person name="Ma J."/>
        </authorList>
    </citation>
    <scope>NUCLEOTIDE SEQUENCE [LARGE SCALE GENOMIC DNA]</scope>
    <source>
        <strain evidence="9">KCTC 52438</strain>
    </source>
</reference>
<keyword evidence="5" id="KW-0862">Zinc</keyword>
<sequence length="513" mass="56607">MDSFTSLAHSFKSRLWLLTKITLLGLFCLTAIVLINTYRFTSSDMSVSIYTNSETPNPNGNVLMTRTKEESAEVVDRLSKAIQFPTVSVRGQADANFDAFADFTGFLEQSYPRIFQELEITKFNNHGLLLHWQGSDSTQKPILLLAHSDVVPVPKNQLSQWNHPPFGGVVENGFIHGRGALDDKASLLGLLEAVDWHLKQGTTPTRSVYLAFGHDEEVGGQNGAVAIAQYLETQGVSFEFVLDEGSYITQGLVPNISERVVHIGPGEKGYLSLKIIATSDAGHSSKPPKITAAGRVAMAVAKIQSTPFPVDLTYTAEFVRGLGKDAPFIQRLVMANAWLFEPIAHWIMPPIPELRATMRTTVAPTMLAGSGVDNVLPNHASAVVNYRILPGDSIEQVIERTRKIINDPQVELEIYGQASEPSKISGTTESGYQLIAQSIQETVGDEAIKISPMIMIGATDARHYEHLTEQSYRFVGLTLNRELIRGFHGVNEKVAIESYLESIRFYQHLLNKL</sequence>
<gene>
    <name evidence="8" type="ORF">ACFOEK_10080</name>
</gene>
<dbReference type="InterPro" id="IPR002933">
    <property type="entry name" value="Peptidase_M20"/>
</dbReference>
<keyword evidence="9" id="KW-1185">Reference proteome</keyword>
<dbReference type="Pfam" id="PF07687">
    <property type="entry name" value="M20_dimer"/>
    <property type="match status" value="1"/>
</dbReference>
<dbReference type="InterPro" id="IPR047177">
    <property type="entry name" value="Pept_M20A"/>
</dbReference>
<evidence type="ECO:0000256" key="4">
    <source>
        <dbReference type="ARBA" id="ARBA00022801"/>
    </source>
</evidence>
<keyword evidence="2" id="KW-0645">Protease</keyword>
<dbReference type="PANTHER" id="PTHR45962:SF1">
    <property type="entry name" value="N-FATTY-ACYL-AMINO ACID SYNTHASE_HYDROLASE PM20D1"/>
    <property type="match status" value="1"/>
</dbReference>
<keyword evidence="4" id="KW-0378">Hydrolase</keyword>
<dbReference type="InterPro" id="IPR036264">
    <property type="entry name" value="Bact_exopeptidase_dim_dom"/>
</dbReference>
<dbReference type="RefSeq" id="WP_386720008.1">
    <property type="nucleotide sequence ID" value="NZ_JBHRSZ010000004.1"/>
</dbReference>
<feature type="domain" description="Peptidase M20 dimerisation" evidence="7">
    <location>
        <begin position="266"/>
        <end position="411"/>
    </location>
</feature>